<gene>
    <name evidence="1" type="ORF">VK792_15490</name>
</gene>
<accession>A0ABU6HJS5</accession>
<organism evidence="1 2">
    <name type="scientific">Mesobacterium hydrothermale</name>
    <dbReference type="NCBI Taxonomy" id="3111907"/>
    <lineage>
        <taxon>Bacteria</taxon>
        <taxon>Pseudomonadati</taxon>
        <taxon>Pseudomonadota</taxon>
        <taxon>Alphaproteobacteria</taxon>
        <taxon>Rhodobacterales</taxon>
        <taxon>Roseobacteraceae</taxon>
        <taxon>Mesobacterium</taxon>
    </lineage>
</organism>
<name>A0ABU6HJS5_9RHOB</name>
<protein>
    <submittedName>
        <fullName evidence="1">Uncharacterized protein</fullName>
    </submittedName>
</protein>
<evidence type="ECO:0000313" key="1">
    <source>
        <dbReference type="EMBL" id="MEC3862694.1"/>
    </source>
</evidence>
<dbReference type="EMBL" id="JAYLLH010000026">
    <property type="protein sequence ID" value="MEC3862694.1"/>
    <property type="molecule type" value="Genomic_DNA"/>
</dbReference>
<reference evidence="1 2" key="1">
    <citation type="submission" date="2024-01" db="EMBL/GenBank/DDBJ databases">
        <title>Mesobacterium rodlantinim sp. nov., isolated from shallow sea hydrothermal systems off Kueishantao Island.</title>
        <authorList>
            <person name="Su Z."/>
            <person name="Tang K."/>
        </authorList>
    </citation>
    <scope>NUCLEOTIDE SEQUENCE [LARGE SCALE GENOMIC DNA]</scope>
    <source>
        <strain evidence="1 2">TK19101</strain>
    </source>
</reference>
<proteinExistence type="predicted"/>
<dbReference type="Proteomes" id="UP001348149">
    <property type="component" value="Unassembled WGS sequence"/>
</dbReference>
<keyword evidence="2" id="KW-1185">Reference proteome</keyword>
<dbReference type="RefSeq" id="WP_326298659.1">
    <property type="nucleotide sequence ID" value="NZ_JAYLLH010000026.1"/>
</dbReference>
<evidence type="ECO:0000313" key="2">
    <source>
        <dbReference type="Proteomes" id="UP001348149"/>
    </source>
</evidence>
<comment type="caution">
    <text evidence="1">The sequence shown here is derived from an EMBL/GenBank/DDBJ whole genome shotgun (WGS) entry which is preliminary data.</text>
</comment>
<sequence>MTRLGHQDLTVVTYENLDVGQVVAMLEDRLAIRARKGADTLATNLLRDERTLDFAGRFLADYKASYRAREKKTHVALQVTVDPVSLKIGRNVAPDAVTLD</sequence>